<dbReference type="FunFam" id="3.50.7.10:FF:000006">
    <property type="entry name" value="T-complex protein 1 subunit eta"/>
    <property type="match status" value="1"/>
</dbReference>
<accession>A0A814AZC3</accession>
<reference evidence="20" key="1">
    <citation type="submission" date="2021-02" db="EMBL/GenBank/DDBJ databases">
        <authorList>
            <person name="Nowell W R."/>
        </authorList>
    </citation>
    <scope>NUCLEOTIDE SEQUENCE</scope>
</reference>
<proteinExistence type="inferred from homology"/>
<dbReference type="PROSITE" id="PS00478">
    <property type="entry name" value="LIM_DOMAIN_1"/>
    <property type="match status" value="2"/>
</dbReference>
<name>A0A814AZC3_9BILA</name>
<evidence type="ECO:0000256" key="15">
    <source>
        <dbReference type="ARBA" id="ARBA00049360"/>
    </source>
</evidence>
<dbReference type="PROSITE" id="PS00995">
    <property type="entry name" value="TCP1_3"/>
    <property type="match status" value="1"/>
</dbReference>
<evidence type="ECO:0000256" key="17">
    <source>
        <dbReference type="RuleBase" id="RU004187"/>
    </source>
</evidence>
<dbReference type="InterPro" id="IPR002423">
    <property type="entry name" value="Cpn60/GroEL/TCP-1"/>
</dbReference>
<dbReference type="GO" id="GO:0005832">
    <property type="term" value="C:chaperonin-containing T-complex"/>
    <property type="evidence" value="ECO:0007669"/>
    <property type="project" value="UniProtKB-ARBA"/>
</dbReference>
<dbReference type="FunFam" id="3.30.260.10:FF:000022">
    <property type="entry name" value="T-complex protein 1 subunit eta"/>
    <property type="match status" value="1"/>
</dbReference>
<keyword evidence="12 16" id="KW-0440">LIM domain</keyword>
<gene>
    <name evidence="20" type="ORF">GPM918_LOCUS9589</name>
    <name evidence="21" type="ORF">SRO942_LOCUS9590</name>
</gene>
<evidence type="ECO:0000256" key="6">
    <source>
        <dbReference type="ARBA" id="ARBA00022723"/>
    </source>
</evidence>
<evidence type="ECO:0000256" key="8">
    <source>
        <dbReference type="ARBA" id="ARBA00022741"/>
    </source>
</evidence>
<evidence type="ECO:0000313" key="22">
    <source>
        <dbReference type="Proteomes" id="UP000663829"/>
    </source>
</evidence>
<dbReference type="InterPro" id="IPR001781">
    <property type="entry name" value="Znf_LIM"/>
</dbReference>
<feature type="compositionally biased region" description="Low complexity" evidence="18">
    <location>
        <begin position="223"/>
        <end position="239"/>
    </location>
</feature>
<dbReference type="GO" id="GO:0016887">
    <property type="term" value="F:ATP hydrolysis activity"/>
    <property type="evidence" value="ECO:0007669"/>
    <property type="project" value="InterPro"/>
</dbReference>
<dbReference type="OrthoDB" id="15567at2759"/>
<dbReference type="EMBL" id="CAJOBC010001796">
    <property type="protein sequence ID" value="CAF3699278.1"/>
    <property type="molecule type" value="Genomic_DNA"/>
</dbReference>
<evidence type="ECO:0000313" key="21">
    <source>
        <dbReference type="EMBL" id="CAF3699278.1"/>
    </source>
</evidence>
<dbReference type="GO" id="GO:0140662">
    <property type="term" value="F:ATP-dependent protein folding chaperone"/>
    <property type="evidence" value="ECO:0007669"/>
    <property type="project" value="InterPro"/>
</dbReference>
<evidence type="ECO:0000256" key="1">
    <source>
        <dbReference type="ARBA" id="ARBA00004282"/>
    </source>
</evidence>
<evidence type="ECO:0000256" key="16">
    <source>
        <dbReference type="PROSITE-ProRule" id="PRU00125"/>
    </source>
</evidence>
<dbReference type="FunFam" id="1.10.560.10:FF:000017">
    <property type="entry name" value="T-complex protein 1 subunit eta"/>
    <property type="match status" value="1"/>
</dbReference>
<dbReference type="InterPro" id="IPR027409">
    <property type="entry name" value="GroEL-like_apical_dom_sf"/>
</dbReference>
<dbReference type="Gene3D" id="1.10.560.10">
    <property type="entry name" value="GroEL-like equatorial domain"/>
    <property type="match status" value="1"/>
</dbReference>
<dbReference type="SUPFAM" id="SSF48592">
    <property type="entry name" value="GroEL equatorial domain-like"/>
    <property type="match status" value="1"/>
</dbReference>
<evidence type="ECO:0000256" key="14">
    <source>
        <dbReference type="ARBA" id="ARBA00032221"/>
    </source>
</evidence>
<sequence length="999" mass="111252">MEDLDQLLEDLQSVSQRARTAYKHAPELTTRLEPMVLNRTLPTQNVELNQLNLTRPDSTLIESSPLRPLQRVLSPPPPSSSQPTQKSLNELNQLLETLNNVKQNIKQAVSPSRLTSNDKSTSLDSILALSSQQQQSNTVRGVSIDDLIESIDIQSEISPTTKQKPTSSKQKKSKSTVTKELEDLMASLSDFKISSTLKEQTSPTHLISTSQTRSTHSPDSDQKSTSSSPSKSKSTTSTSIQLPVTQLNEKKTKSDTNLDQYPKCHACNHSIVGQVITVLDRYYHPEHLRCTACNCEIGRKDFYEKNSRPYCENDYRRLFAPKCAACDQPIISVMITALNRNWHPEHFVCELCKRRVGDDGYHEKDSKAYCRECYLSNFVPKCLGCDQAIIDTYIQALGGHWHKRCFVCQQCEQPFVSGTFYEHENIPLCELHYHQRRGSFGRCITAMGRKYHLEHFICSYCTRQLASGTFKEHQEKPYYGTDSSQGKSQVLSNISACQAVAEAVRTTLGPRGMDKLIVDNRGKATISNDGATILKLLEVVHPAARTLVDIAKSQDAEVGDGTTSVVLLTGEILKNCRQFIDDGMHPTIIIRALRKASVIASQKVKEIAIKQRALLEKCAATTLSSKLIARQKEFFSKMVVDAVLILDELLPLNMIGIKKVTGGSLEESRLVAGVAFKKTFSYAGFEMQPKKYQKPKIAMLNIELELKAERDNAEIRLDNVDEYQRIVDAEWTILYSKLEKLHLAGVKVVLSKLPIGDVATQYFADRDMFCAGRVQEDDLKRTQKACGGAIVTTVENLNENVFGSCQEFEEQQIGGERYNFFTGCPKAKTATLILRGGAEQFIDEVERSLHDAIMIVRRAVKNDSVVAGGGAIEMALSRTLRDFSRTIAGKEQLIIAAYAKSFEIIPRQLCENAGFDATNILNKLRQKHAENAIWFGVDISREDVVDNFQAAVWEPAVVKINAITAASEAACLILSVDETIKVPKSVAETSNAAKQMGMG</sequence>
<keyword evidence="7" id="KW-0677">Repeat</keyword>
<feature type="compositionally biased region" description="Low complexity" evidence="18">
    <location>
        <begin position="63"/>
        <end position="73"/>
    </location>
</feature>
<feature type="region of interest" description="Disordered" evidence="18">
    <location>
        <begin position="155"/>
        <end position="178"/>
    </location>
</feature>
<dbReference type="InterPro" id="IPR012720">
    <property type="entry name" value="Chap_CCT_eta"/>
</dbReference>
<dbReference type="SMART" id="SM00132">
    <property type="entry name" value="LIM"/>
    <property type="match status" value="4"/>
</dbReference>
<dbReference type="Proteomes" id="UP000663829">
    <property type="component" value="Unassembled WGS sequence"/>
</dbReference>
<dbReference type="Gene3D" id="3.30.260.10">
    <property type="entry name" value="TCP-1-like chaperonin intermediate domain"/>
    <property type="match status" value="1"/>
</dbReference>
<dbReference type="InterPro" id="IPR027410">
    <property type="entry name" value="TCP-1-like_intermed_sf"/>
</dbReference>
<dbReference type="Gene3D" id="2.10.110.10">
    <property type="entry name" value="Cysteine Rich Protein"/>
    <property type="match status" value="4"/>
</dbReference>
<dbReference type="NCBIfam" id="TIGR02345">
    <property type="entry name" value="chap_CCT_eta"/>
    <property type="match status" value="1"/>
</dbReference>
<dbReference type="Gene3D" id="3.50.7.10">
    <property type="entry name" value="GroEL"/>
    <property type="match status" value="1"/>
</dbReference>
<dbReference type="AlphaFoldDB" id="A0A814AZC3"/>
<dbReference type="InterPro" id="IPR054827">
    <property type="entry name" value="thermosome_alpha"/>
</dbReference>
<comment type="caution">
    <text evidence="20">The sequence shown here is derived from an EMBL/GenBank/DDBJ whole genome shotgun (WGS) entry which is preliminary data.</text>
</comment>
<evidence type="ECO:0000256" key="11">
    <source>
        <dbReference type="ARBA" id="ARBA00022949"/>
    </source>
</evidence>
<evidence type="ECO:0000256" key="18">
    <source>
        <dbReference type="SAM" id="MobiDB-lite"/>
    </source>
</evidence>
<dbReference type="PROSITE" id="PS00751">
    <property type="entry name" value="TCP1_2"/>
    <property type="match status" value="1"/>
</dbReference>
<dbReference type="FunFam" id="2.10.110.10:FF:000018">
    <property type="entry name" value="Paxillin isoform 1"/>
    <property type="match status" value="1"/>
</dbReference>
<comment type="catalytic activity">
    <reaction evidence="15">
        <text>ATP + H2O = ADP + phosphate + H(+)</text>
        <dbReference type="Rhea" id="RHEA:13065"/>
        <dbReference type="ChEBI" id="CHEBI:15377"/>
        <dbReference type="ChEBI" id="CHEBI:15378"/>
        <dbReference type="ChEBI" id="CHEBI:30616"/>
        <dbReference type="ChEBI" id="CHEBI:43474"/>
        <dbReference type="ChEBI" id="CHEBI:456216"/>
    </reaction>
</comment>
<feature type="domain" description="LIM zinc-binding" evidence="19">
    <location>
        <begin position="381"/>
        <end position="439"/>
    </location>
</feature>
<dbReference type="CDD" id="cd03340">
    <property type="entry name" value="TCP1_eta"/>
    <property type="match status" value="1"/>
</dbReference>
<keyword evidence="8 17" id="KW-0547">Nucleotide-binding</keyword>
<dbReference type="SUPFAM" id="SSF57716">
    <property type="entry name" value="Glucocorticoid receptor-like (DNA-binding domain)"/>
    <property type="match status" value="4"/>
</dbReference>
<keyword evidence="11" id="KW-0965">Cell junction</keyword>
<dbReference type="InterPro" id="IPR002194">
    <property type="entry name" value="Chaperonin_TCP-1_CS"/>
</dbReference>
<dbReference type="InterPro" id="IPR017998">
    <property type="entry name" value="Chaperone_TCP-1"/>
</dbReference>
<dbReference type="EMBL" id="CAJNOQ010001796">
    <property type="protein sequence ID" value="CAF0919799.1"/>
    <property type="molecule type" value="Genomic_DNA"/>
</dbReference>
<keyword evidence="5" id="KW-0963">Cytoplasm</keyword>
<dbReference type="PROSITE" id="PS00750">
    <property type="entry name" value="TCP1_1"/>
    <property type="match status" value="1"/>
</dbReference>
<dbReference type="Proteomes" id="UP000681722">
    <property type="component" value="Unassembled WGS sequence"/>
</dbReference>
<dbReference type="NCBIfam" id="NF041082">
    <property type="entry name" value="thermosome_alpha"/>
    <property type="match status" value="1"/>
</dbReference>
<keyword evidence="9 16" id="KW-0862">Zinc</keyword>
<dbReference type="InterPro" id="IPR027413">
    <property type="entry name" value="GROEL-like_equatorial_sf"/>
</dbReference>
<dbReference type="PROSITE" id="PS50023">
    <property type="entry name" value="LIM_DOMAIN_2"/>
    <property type="match status" value="3"/>
</dbReference>
<evidence type="ECO:0000256" key="12">
    <source>
        <dbReference type="ARBA" id="ARBA00023038"/>
    </source>
</evidence>
<comment type="subcellular location">
    <subcellularLocation>
        <location evidence="1">Cell junction</location>
    </subcellularLocation>
    <subcellularLocation>
        <location evidence="2">Cytoplasm</location>
    </subcellularLocation>
</comment>
<evidence type="ECO:0000256" key="3">
    <source>
        <dbReference type="ARBA" id="ARBA00008020"/>
    </source>
</evidence>
<dbReference type="FunFam" id="2.10.110.10:FF:000009">
    <property type="entry name" value="Paxillin isoform 1"/>
    <property type="match status" value="1"/>
</dbReference>
<feature type="compositionally biased region" description="Polar residues" evidence="18">
    <location>
        <begin position="199"/>
        <end position="215"/>
    </location>
</feature>
<dbReference type="GO" id="GO:0005524">
    <property type="term" value="F:ATP binding"/>
    <property type="evidence" value="ECO:0007669"/>
    <property type="project" value="UniProtKB-KW"/>
</dbReference>
<keyword evidence="22" id="KW-1185">Reference proteome</keyword>
<comment type="similarity">
    <text evidence="3 17">Belongs to the TCP-1 chaperonin family.</text>
</comment>
<feature type="domain" description="LIM zinc-binding" evidence="19">
    <location>
        <begin position="321"/>
        <end position="380"/>
    </location>
</feature>
<evidence type="ECO:0000256" key="7">
    <source>
        <dbReference type="ARBA" id="ARBA00022737"/>
    </source>
</evidence>
<evidence type="ECO:0000256" key="5">
    <source>
        <dbReference type="ARBA" id="ARBA00022490"/>
    </source>
</evidence>
<dbReference type="PRINTS" id="PR00304">
    <property type="entry name" value="TCOMPLEXTCP1"/>
</dbReference>
<dbReference type="CDD" id="cd09338">
    <property type="entry name" value="LIM3_Paxillin_like"/>
    <property type="match status" value="1"/>
</dbReference>
<evidence type="ECO:0000256" key="2">
    <source>
        <dbReference type="ARBA" id="ARBA00004496"/>
    </source>
</evidence>
<dbReference type="SUPFAM" id="SSF52029">
    <property type="entry name" value="GroEL apical domain-like"/>
    <property type="match status" value="1"/>
</dbReference>
<keyword evidence="13 17" id="KW-0143">Chaperone</keyword>
<keyword evidence="10 17" id="KW-0067">ATP-binding</keyword>
<evidence type="ECO:0000313" key="20">
    <source>
        <dbReference type="EMBL" id="CAF0919799.1"/>
    </source>
</evidence>
<evidence type="ECO:0000256" key="9">
    <source>
        <dbReference type="ARBA" id="ARBA00022833"/>
    </source>
</evidence>
<dbReference type="SUPFAM" id="SSF54849">
    <property type="entry name" value="GroEL-intermediate domain like"/>
    <property type="match status" value="1"/>
</dbReference>
<feature type="region of interest" description="Disordered" evidence="18">
    <location>
        <begin position="57"/>
        <end position="86"/>
    </location>
</feature>
<dbReference type="NCBIfam" id="NF041083">
    <property type="entry name" value="thermosome_beta"/>
    <property type="match status" value="1"/>
</dbReference>
<protein>
    <recommendedName>
        <fullName evidence="4">T-complex protein 1 subunit eta</fullName>
    </recommendedName>
    <alternativeName>
        <fullName evidence="14">CCT-eta</fullName>
    </alternativeName>
</protein>
<evidence type="ECO:0000256" key="13">
    <source>
        <dbReference type="ARBA" id="ARBA00023186"/>
    </source>
</evidence>
<evidence type="ECO:0000256" key="10">
    <source>
        <dbReference type="ARBA" id="ARBA00022840"/>
    </source>
</evidence>
<dbReference type="GO" id="GO:0070161">
    <property type="term" value="C:anchoring junction"/>
    <property type="evidence" value="ECO:0007669"/>
    <property type="project" value="UniProtKB-SubCell"/>
</dbReference>
<keyword evidence="6 16" id="KW-0479">Metal-binding</keyword>
<dbReference type="Pfam" id="PF00118">
    <property type="entry name" value="Cpn60_TCP1"/>
    <property type="match status" value="1"/>
</dbReference>
<dbReference type="PANTHER" id="PTHR11353">
    <property type="entry name" value="CHAPERONIN"/>
    <property type="match status" value="1"/>
</dbReference>
<organism evidence="20 22">
    <name type="scientific">Didymodactylos carnosus</name>
    <dbReference type="NCBI Taxonomy" id="1234261"/>
    <lineage>
        <taxon>Eukaryota</taxon>
        <taxon>Metazoa</taxon>
        <taxon>Spiralia</taxon>
        <taxon>Gnathifera</taxon>
        <taxon>Rotifera</taxon>
        <taxon>Eurotatoria</taxon>
        <taxon>Bdelloidea</taxon>
        <taxon>Philodinida</taxon>
        <taxon>Philodinidae</taxon>
        <taxon>Didymodactylos</taxon>
    </lineage>
</organism>
<feature type="compositionally biased region" description="Low complexity" evidence="18">
    <location>
        <begin position="158"/>
        <end position="168"/>
    </location>
</feature>
<feature type="region of interest" description="Disordered" evidence="18">
    <location>
        <begin position="199"/>
        <end position="255"/>
    </location>
</feature>
<dbReference type="InterPro" id="IPR053374">
    <property type="entry name" value="TCP-1_chaperonin"/>
</dbReference>
<evidence type="ECO:0000256" key="4">
    <source>
        <dbReference type="ARBA" id="ARBA00015836"/>
    </source>
</evidence>
<feature type="domain" description="LIM zinc-binding" evidence="19">
    <location>
        <begin position="262"/>
        <end position="320"/>
    </location>
</feature>
<dbReference type="GO" id="GO:0046872">
    <property type="term" value="F:metal ion binding"/>
    <property type="evidence" value="ECO:0007669"/>
    <property type="project" value="UniProtKB-KW"/>
</dbReference>
<dbReference type="GO" id="GO:0051082">
    <property type="term" value="F:unfolded protein binding"/>
    <property type="evidence" value="ECO:0007669"/>
    <property type="project" value="InterPro"/>
</dbReference>
<evidence type="ECO:0000259" key="19">
    <source>
        <dbReference type="PROSITE" id="PS50023"/>
    </source>
</evidence>
<dbReference type="Pfam" id="PF00412">
    <property type="entry name" value="LIM"/>
    <property type="match status" value="4"/>
</dbReference>